<sequence>MSFEIIQIAKDDASIHSWVGQVKAFRLQSLQTSPESFLSTYARESAFTDDIWYERLSNSKANTFIAVKSERIISTIAVIGPLPYGPEELSPLGNPWATMDGDATIKIPTTLHWRINGMFTLPEARGQGTAKALIEAAKKFGTAQAEASGKDLVFSIAVDEDNVPAKALYERCGFVTIKEDLNRGDGRRVLLMKWTPRSS</sequence>
<dbReference type="PANTHER" id="PTHR43420">
    <property type="entry name" value="ACETYLTRANSFERASE"/>
    <property type="match status" value="1"/>
</dbReference>
<dbReference type="EMBL" id="VNKQ01000007">
    <property type="protein sequence ID" value="KAG0649984.1"/>
    <property type="molecule type" value="Genomic_DNA"/>
</dbReference>
<dbReference type="InterPro" id="IPR016181">
    <property type="entry name" value="Acyl_CoA_acyltransferase"/>
</dbReference>
<keyword evidence="5" id="KW-1185">Reference proteome</keyword>
<feature type="domain" description="N-acetyltransferase" evidence="3">
    <location>
        <begin position="25"/>
        <end position="197"/>
    </location>
</feature>
<evidence type="ECO:0000259" key="3">
    <source>
        <dbReference type="PROSITE" id="PS51186"/>
    </source>
</evidence>
<dbReference type="InterPro" id="IPR050680">
    <property type="entry name" value="YpeA/RimI_acetyltransf"/>
</dbReference>
<evidence type="ECO:0000313" key="4">
    <source>
        <dbReference type="EMBL" id="KAG0649984.1"/>
    </source>
</evidence>
<dbReference type="Proteomes" id="UP000785200">
    <property type="component" value="Unassembled WGS sequence"/>
</dbReference>
<dbReference type="InterPro" id="IPR000182">
    <property type="entry name" value="GNAT_dom"/>
</dbReference>
<dbReference type="Gene3D" id="3.40.630.30">
    <property type="match status" value="1"/>
</dbReference>
<accession>A0A9P6VLX8</accession>
<dbReference type="PROSITE" id="PS51186">
    <property type="entry name" value="GNAT"/>
    <property type="match status" value="1"/>
</dbReference>
<dbReference type="AlphaFoldDB" id="A0A9P6VLX8"/>
<dbReference type="PANTHER" id="PTHR43420:SF47">
    <property type="entry name" value="N-ACETYLTRANSFERASE DOMAIN-CONTAINING PROTEIN"/>
    <property type="match status" value="1"/>
</dbReference>
<name>A0A9P6VLX8_9HELO</name>
<keyword evidence="2" id="KW-0012">Acyltransferase</keyword>
<dbReference type="Pfam" id="PF00583">
    <property type="entry name" value="Acetyltransf_1"/>
    <property type="match status" value="1"/>
</dbReference>
<dbReference type="SUPFAM" id="SSF55729">
    <property type="entry name" value="Acyl-CoA N-acyltransferases (Nat)"/>
    <property type="match status" value="1"/>
</dbReference>
<evidence type="ECO:0000256" key="1">
    <source>
        <dbReference type="ARBA" id="ARBA00022679"/>
    </source>
</evidence>
<dbReference type="CDD" id="cd04301">
    <property type="entry name" value="NAT_SF"/>
    <property type="match status" value="1"/>
</dbReference>
<comment type="caution">
    <text evidence="4">The sequence shown here is derived from an EMBL/GenBank/DDBJ whole genome shotgun (WGS) entry which is preliminary data.</text>
</comment>
<reference evidence="4" key="1">
    <citation type="submission" date="2019-07" db="EMBL/GenBank/DDBJ databases">
        <title>Hyphodiscus hymeniophilus genome sequencing and assembly.</title>
        <authorList>
            <person name="Kramer G."/>
            <person name="Nodwell J."/>
        </authorList>
    </citation>
    <scope>NUCLEOTIDE SEQUENCE</scope>
    <source>
        <strain evidence="4">ATCC 34498</strain>
    </source>
</reference>
<keyword evidence="1" id="KW-0808">Transferase</keyword>
<proteinExistence type="predicted"/>
<evidence type="ECO:0000313" key="5">
    <source>
        <dbReference type="Proteomes" id="UP000785200"/>
    </source>
</evidence>
<organism evidence="4 5">
    <name type="scientific">Hyphodiscus hymeniophilus</name>
    <dbReference type="NCBI Taxonomy" id="353542"/>
    <lineage>
        <taxon>Eukaryota</taxon>
        <taxon>Fungi</taxon>
        <taxon>Dikarya</taxon>
        <taxon>Ascomycota</taxon>
        <taxon>Pezizomycotina</taxon>
        <taxon>Leotiomycetes</taxon>
        <taxon>Helotiales</taxon>
        <taxon>Hyphodiscaceae</taxon>
        <taxon>Hyphodiscus</taxon>
    </lineage>
</organism>
<evidence type="ECO:0000256" key="2">
    <source>
        <dbReference type="ARBA" id="ARBA00023315"/>
    </source>
</evidence>
<dbReference type="OrthoDB" id="41532at2759"/>
<protein>
    <recommendedName>
        <fullName evidence="3">N-acetyltransferase domain-containing protein</fullName>
    </recommendedName>
</protein>
<dbReference type="GO" id="GO:0016747">
    <property type="term" value="F:acyltransferase activity, transferring groups other than amino-acyl groups"/>
    <property type="evidence" value="ECO:0007669"/>
    <property type="project" value="InterPro"/>
</dbReference>
<gene>
    <name evidence="4" type="ORF">D0Z07_3751</name>
</gene>